<protein>
    <submittedName>
        <fullName evidence="2">Uncharacterized protein</fullName>
    </submittedName>
</protein>
<evidence type="ECO:0000313" key="3">
    <source>
        <dbReference type="Proteomes" id="UP000818624"/>
    </source>
</evidence>
<proteinExistence type="predicted"/>
<keyword evidence="3" id="KW-1185">Reference proteome</keyword>
<feature type="compositionally biased region" description="Basic and acidic residues" evidence="1">
    <location>
        <begin position="13"/>
        <end position="23"/>
    </location>
</feature>
<gene>
    <name evidence="2" type="ORF">GLX27_002498</name>
</gene>
<feature type="region of interest" description="Disordered" evidence="1">
    <location>
        <begin position="13"/>
        <end position="106"/>
    </location>
</feature>
<reference evidence="2 3" key="1">
    <citation type="journal article" date="2020" name="Elife">
        <title>Loss of centromere function drives karyotype evolution in closely related Malassezia species.</title>
        <authorList>
            <person name="Sankaranarayanan S.R."/>
            <person name="Ianiri G."/>
            <person name="Coelho M.A."/>
            <person name="Reza M.H."/>
            <person name="Thimmappa B.C."/>
            <person name="Ganguly P."/>
            <person name="Vadnala R.N."/>
            <person name="Sun S."/>
            <person name="Siddharthan R."/>
            <person name="Tellgren-Roth C."/>
            <person name="Dawson T.L."/>
            <person name="Heitman J."/>
            <person name="Sanyal K."/>
        </authorList>
    </citation>
    <scope>NUCLEOTIDE SEQUENCE [LARGE SCALE GENOMIC DNA]</scope>
    <source>
        <strain evidence="2">CBS14141</strain>
    </source>
</reference>
<accession>A0ABY8ESZ0</accession>
<dbReference type="Proteomes" id="UP000818624">
    <property type="component" value="Chromosome 2"/>
</dbReference>
<feature type="compositionally biased region" description="Low complexity" evidence="1">
    <location>
        <begin position="44"/>
        <end position="62"/>
    </location>
</feature>
<dbReference type="EMBL" id="CP046235">
    <property type="protein sequence ID" value="WFD47835.1"/>
    <property type="molecule type" value="Genomic_DNA"/>
</dbReference>
<organism evidence="2 3">
    <name type="scientific">Malassezia furfur</name>
    <name type="common">Pityriasis versicolor infection agent</name>
    <name type="synonym">Pityrosporum furfur</name>
    <dbReference type="NCBI Taxonomy" id="55194"/>
    <lineage>
        <taxon>Eukaryota</taxon>
        <taxon>Fungi</taxon>
        <taxon>Dikarya</taxon>
        <taxon>Basidiomycota</taxon>
        <taxon>Ustilaginomycotina</taxon>
        <taxon>Malasseziomycetes</taxon>
        <taxon>Malasseziales</taxon>
        <taxon>Malasseziaceae</taxon>
        <taxon>Malassezia</taxon>
    </lineage>
</organism>
<sequence>MGDEVDLAAEAAEKLRVSSESHSESPSPGEVPQLDAPSVPPTAPALTSASAGAAPSALPSGVTKGVRAPSKPGSVPRGFAGANERTRQLASTKLPPGLQAKLEAVR</sequence>
<name>A0ABY8ESZ0_MALFU</name>
<evidence type="ECO:0000313" key="2">
    <source>
        <dbReference type="EMBL" id="WFD47835.1"/>
    </source>
</evidence>
<evidence type="ECO:0000256" key="1">
    <source>
        <dbReference type="SAM" id="MobiDB-lite"/>
    </source>
</evidence>